<name>A0A4U8W7Q1_9NOCA</name>
<protein>
    <recommendedName>
        <fullName evidence="3">Gfo/Idh/MocA-like oxidoreductase N-terminal domain-containing protein</fullName>
    </recommendedName>
</protein>
<dbReference type="Proteomes" id="UP000290439">
    <property type="component" value="Chromosome"/>
</dbReference>
<reference evidence="1 2" key="1">
    <citation type="submission" date="2019-02" db="EMBL/GenBank/DDBJ databases">
        <authorList>
            <consortium name="Pathogen Informatics"/>
        </authorList>
    </citation>
    <scope>NUCLEOTIDE SEQUENCE [LARGE SCALE GENOMIC DNA]</scope>
    <source>
        <strain evidence="1 2">3012STDY6756504</strain>
    </source>
</reference>
<dbReference type="AlphaFoldDB" id="A0A4U8W7Q1"/>
<dbReference type="EMBL" id="LR215973">
    <property type="protein sequence ID" value="VFA98277.1"/>
    <property type="molecule type" value="Genomic_DNA"/>
</dbReference>
<sequence>MRAQPMAVAWINPEVSVAFDVEAIQVRSLARRLGYALVWPDERALLPLLEQVRGADIDAVITPAPDHFDPLTLHNLMTVVDVETVWPRISFARWCVF</sequence>
<evidence type="ECO:0008006" key="3">
    <source>
        <dbReference type="Google" id="ProtNLM"/>
    </source>
</evidence>
<evidence type="ECO:0000313" key="2">
    <source>
        <dbReference type="Proteomes" id="UP000290439"/>
    </source>
</evidence>
<dbReference type="RefSeq" id="WP_165448861.1">
    <property type="nucleotide sequence ID" value="NZ_JADLPK010000002.1"/>
</dbReference>
<gene>
    <name evidence="1" type="ORF">NCTC10797_02044</name>
</gene>
<organism evidence="1 2">
    <name type="scientific">Nocardia cyriacigeorgica</name>
    <dbReference type="NCBI Taxonomy" id="135487"/>
    <lineage>
        <taxon>Bacteria</taxon>
        <taxon>Bacillati</taxon>
        <taxon>Actinomycetota</taxon>
        <taxon>Actinomycetes</taxon>
        <taxon>Mycobacteriales</taxon>
        <taxon>Nocardiaceae</taxon>
        <taxon>Nocardia</taxon>
    </lineage>
</organism>
<accession>A0A4U8W7Q1</accession>
<evidence type="ECO:0000313" key="1">
    <source>
        <dbReference type="EMBL" id="VFA98277.1"/>
    </source>
</evidence>
<proteinExistence type="predicted"/>